<dbReference type="InterPro" id="IPR032675">
    <property type="entry name" value="LRR_dom_sf"/>
</dbReference>
<gene>
    <name evidence="1" type="ORF">CAEBREN_30460</name>
</gene>
<evidence type="ECO:0000313" key="1">
    <source>
        <dbReference type="EMBL" id="EGT53032.1"/>
    </source>
</evidence>
<accession>G0N513</accession>
<protein>
    <submittedName>
        <fullName evidence="1">Uncharacterized protein</fullName>
    </submittedName>
</protein>
<sequence>MNNLSKMNFNCLTDFESDIALIRNKNIEELGLGIVRKNEINFVETVADPLQKTRVTDEAVKLFDIVALLENNLNLESKRKLTKLDLSSRSNMGVIFENGWVSSIAQLLPSLTSLKLAGQLIALDEFCAICTNFPHLVTLDIRETFFTSLEGISKLAHLNELTMGSTFLQNIDDIYKLRNLKYLYIRGIGRNDDLFAALRSFINSGKSLFALEEFDCSNNGITNEDLKSIERRQPKLKKIIATGTLLNNYAPEKASSKIITDDTIASCLEALTYYQEICDHKEIEKIMDKILRKIETPVEELTKEVQQNLIRTFGKLKKFRRELLSSNCAVASFLGEYFILYIRHRKDAHFSVDRFNHCLLNDIM</sequence>
<dbReference type="PANTHER" id="PTHR12904:SF28">
    <property type="entry name" value="ATP SYNTHASE SUBUNIT ALPHA-RELATED"/>
    <property type="match status" value="1"/>
</dbReference>
<dbReference type="OrthoDB" id="5911081at2759"/>
<organism evidence="2">
    <name type="scientific">Caenorhabditis brenneri</name>
    <name type="common">Nematode worm</name>
    <dbReference type="NCBI Taxonomy" id="135651"/>
    <lineage>
        <taxon>Eukaryota</taxon>
        <taxon>Metazoa</taxon>
        <taxon>Ecdysozoa</taxon>
        <taxon>Nematoda</taxon>
        <taxon>Chromadorea</taxon>
        <taxon>Rhabditida</taxon>
        <taxon>Rhabditina</taxon>
        <taxon>Rhabditomorpha</taxon>
        <taxon>Rhabditoidea</taxon>
        <taxon>Rhabditidae</taxon>
        <taxon>Peloderinae</taxon>
        <taxon>Caenorhabditis</taxon>
    </lineage>
</organism>
<keyword evidence="2" id="KW-1185">Reference proteome</keyword>
<evidence type="ECO:0000313" key="2">
    <source>
        <dbReference type="Proteomes" id="UP000008068"/>
    </source>
</evidence>
<dbReference type="InParanoid" id="G0N513"/>
<dbReference type="AlphaFoldDB" id="G0N513"/>
<name>G0N513_CAEBE</name>
<dbReference type="PANTHER" id="PTHR12904">
    <property type="match status" value="1"/>
</dbReference>
<dbReference type="EMBL" id="GL379839">
    <property type="protein sequence ID" value="EGT53032.1"/>
    <property type="molecule type" value="Genomic_DNA"/>
</dbReference>
<dbReference type="GO" id="GO:0031462">
    <property type="term" value="C:Cul2-RING ubiquitin ligase complex"/>
    <property type="evidence" value="ECO:0007669"/>
    <property type="project" value="TreeGrafter"/>
</dbReference>
<dbReference type="InterPro" id="IPR051341">
    <property type="entry name" value="Zyg-11_UBL_adapter"/>
</dbReference>
<dbReference type="Proteomes" id="UP000008068">
    <property type="component" value="Unassembled WGS sequence"/>
</dbReference>
<dbReference type="SUPFAM" id="SSF52047">
    <property type="entry name" value="RNI-like"/>
    <property type="match status" value="1"/>
</dbReference>
<dbReference type="HOGENOM" id="CLU_761259_0_0_1"/>
<reference evidence="2" key="1">
    <citation type="submission" date="2011-07" db="EMBL/GenBank/DDBJ databases">
        <authorList>
            <consortium name="Caenorhabditis brenneri Sequencing and Analysis Consortium"/>
            <person name="Wilson R.K."/>
        </authorList>
    </citation>
    <scope>NUCLEOTIDE SEQUENCE [LARGE SCALE GENOMIC DNA]</scope>
    <source>
        <strain evidence="2">PB2801</strain>
    </source>
</reference>
<dbReference type="Gene3D" id="3.80.10.10">
    <property type="entry name" value="Ribonuclease Inhibitor"/>
    <property type="match status" value="1"/>
</dbReference>
<dbReference type="eggNOG" id="KOG3665">
    <property type="taxonomic scope" value="Eukaryota"/>
</dbReference>
<proteinExistence type="predicted"/>